<feature type="transmembrane region" description="Helical" evidence="1">
    <location>
        <begin position="83"/>
        <end position="100"/>
    </location>
</feature>
<protein>
    <submittedName>
        <fullName evidence="2">Uncharacterized protein</fullName>
    </submittedName>
</protein>
<evidence type="ECO:0000313" key="3">
    <source>
        <dbReference type="Proteomes" id="UP000477311"/>
    </source>
</evidence>
<proteinExistence type="predicted"/>
<dbReference type="RefSeq" id="WP_165106349.1">
    <property type="nucleotide sequence ID" value="NZ_JAAKYA010000029.1"/>
</dbReference>
<keyword evidence="1" id="KW-0472">Membrane</keyword>
<sequence>MIALWQTFVELLVTPFQHGELVWGIVPLYFALLLNETTPARADFRTAIQTGFSFLWSAAHWLYPYLRWGRSGWPMAMWDHLPLINLCVTLLVAGLGALALTGGLRRRFVRGTRFLGHSRFANYFMIAIFPIQSGHLPWTWERLGAVIVFALPAWALLHVGLMPFRR</sequence>
<evidence type="ECO:0000313" key="2">
    <source>
        <dbReference type="EMBL" id="NGO38727.1"/>
    </source>
</evidence>
<feature type="transmembrane region" description="Helical" evidence="1">
    <location>
        <begin position="120"/>
        <end position="138"/>
    </location>
</feature>
<comment type="caution">
    <text evidence="2">The sequence shown here is derived from an EMBL/GenBank/DDBJ whole genome shotgun (WGS) entry which is preliminary data.</text>
</comment>
<feature type="transmembrane region" description="Helical" evidence="1">
    <location>
        <begin position="144"/>
        <end position="164"/>
    </location>
</feature>
<evidence type="ECO:0000256" key="1">
    <source>
        <dbReference type="SAM" id="Phobius"/>
    </source>
</evidence>
<organism evidence="2 3">
    <name type="scientific">Limisphaera ngatamarikiensis</name>
    <dbReference type="NCBI Taxonomy" id="1324935"/>
    <lineage>
        <taxon>Bacteria</taxon>
        <taxon>Pseudomonadati</taxon>
        <taxon>Verrucomicrobiota</taxon>
        <taxon>Verrucomicrobiia</taxon>
        <taxon>Limisphaerales</taxon>
        <taxon>Limisphaeraceae</taxon>
        <taxon>Limisphaera</taxon>
    </lineage>
</organism>
<reference evidence="2 3" key="1">
    <citation type="submission" date="2020-02" db="EMBL/GenBank/DDBJ databases">
        <title>Draft genome sequence of Limisphaera ngatamarikiensis NGM72.4T, a thermophilic Verrucomicrobia grouped in subdivision 3.</title>
        <authorList>
            <person name="Carere C.R."/>
            <person name="Steen J."/>
            <person name="Hugenholtz P."/>
            <person name="Stott M.B."/>
        </authorList>
    </citation>
    <scope>NUCLEOTIDE SEQUENCE [LARGE SCALE GENOMIC DNA]</scope>
    <source>
        <strain evidence="2 3">NGM72.4</strain>
    </source>
</reference>
<name>A0A6M1RMR1_9BACT</name>
<keyword evidence="3" id="KW-1185">Reference proteome</keyword>
<gene>
    <name evidence="2" type="ORF">G4L39_04870</name>
</gene>
<accession>A0A6M1RMR1</accession>
<feature type="transmembrane region" description="Helical" evidence="1">
    <location>
        <begin position="16"/>
        <end position="34"/>
    </location>
</feature>
<dbReference type="Proteomes" id="UP000477311">
    <property type="component" value="Unassembled WGS sequence"/>
</dbReference>
<keyword evidence="1" id="KW-0812">Transmembrane</keyword>
<keyword evidence="1" id="KW-1133">Transmembrane helix</keyword>
<dbReference type="EMBL" id="JAAKYA010000029">
    <property type="protein sequence ID" value="NGO38727.1"/>
    <property type="molecule type" value="Genomic_DNA"/>
</dbReference>
<dbReference type="AlphaFoldDB" id="A0A6M1RMR1"/>
<feature type="transmembrane region" description="Helical" evidence="1">
    <location>
        <begin position="46"/>
        <end position="63"/>
    </location>
</feature>